<name>A0ACC6NYB5_9BURK</name>
<gene>
    <name evidence="1" type="ORF">RV045_00700</name>
</gene>
<dbReference type="Proteomes" id="UP001364695">
    <property type="component" value="Unassembled WGS sequence"/>
</dbReference>
<evidence type="ECO:0000313" key="2">
    <source>
        <dbReference type="Proteomes" id="UP001364695"/>
    </source>
</evidence>
<comment type="caution">
    <text evidence="1">The sequence shown here is derived from an EMBL/GenBank/DDBJ whole genome shotgun (WGS) entry which is preliminary data.</text>
</comment>
<keyword evidence="1" id="KW-0548">Nucleotidyltransferase</keyword>
<dbReference type="EMBL" id="JAWDIE010000001">
    <property type="protein sequence ID" value="MEJ7136950.1"/>
    <property type="molecule type" value="Genomic_DNA"/>
</dbReference>
<accession>A0ACC6NYB5</accession>
<keyword evidence="1" id="KW-0808">Transferase</keyword>
<reference evidence="1" key="1">
    <citation type="submission" date="2023-10" db="EMBL/GenBank/DDBJ databases">
        <title>Amphibacter perezi, gen. nov., sp. nov. a novel taxa of the family Comamonadaceae, class Betaproteobacteria isolated from the skin microbiota of Pelophylax perezi from different populations.</title>
        <authorList>
            <person name="Costa S."/>
            <person name="Proenca D.N."/>
            <person name="Lopes I."/>
            <person name="Morais P.V."/>
        </authorList>
    </citation>
    <scope>NUCLEOTIDE SEQUENCE</scope>
    <source>
        <strain evidence="1">SL12-8</strain>
    </source>
</reference>
<evidence type="ECO:0000313" key="1">
    <source>
        <dbReference type="EMBL" id="MEJ7136950.1"/>
    </source>
</evidence>
<proteinExistence type="predicted"/>
<keyword evidence="2" id="KW-1185">Reference proteome</keyword>
<dbReference type="EC" id="2.7.7.65" evidence="1"/>
<organism evidence="1 2">
    <name type="scientific">Amphibiibacter pelophylacis</name>
    <dbReference type="NCBI Taxonomy" id="1799477"/>
    <lineage>
        <taxon>Bacteria</taxon>
        <taxon>Pseudomonadati</taxon>
        <taxon>Pseudomonadota</taxon>
        <taxon>Betaproteobacteria</taxon>
        <taxon>Burkholderiales</taxon>
        <taxon>Sphaerotilaceae</taxon>
        <taxon>Amphibiibacter</taxon>
    </lineage>
</organism>
<protein>
    <submittedName>
        <fullName evidence="1">GGDEF domain-containing protein</fullName>
        <ecNumber evidence="1">2.7.7.65</ecNumber>
    </submittedName>
</protein>
<sequence length="394" mass="43659">MKQRLTDLPFEEMLDRVALMVMALAGTLLLGIWLSLMAKNMLTTLNAWALPIGAVVIWSCALAGLHQRRQRQHRFAVVGTMSVVVFLPLLTGAGLLTQTPGRELVALSCSVIWIPLTYILVFFLVEQKLALRLSLGLYALYALCLIVPAWGILPVSSRVEISNTLIVSMIAQPMYIALLLGYSDLKKRHTRITHRALTMEYAADTDGLTRLFNRRRLMRDIDQIILSDQASPQKKKLAVILMDIDHFKSVNDIHGHQVGDEVLVHLAKVLQKHVRNGELAARWGGEEFMVALRVVHVSVAAEVAERLRAAIQGTAWPRGLRITASMGVAQIRPGESVDDLIHRADLALYTSKKLGRNQVSLFHDAMAKAEADALAEAGEAAKARQDEEDAWMAS</sequence>